<evidence type="ECO:0000259" key="1">
    <source>
        <dbReference type="Pfam" id="PF03446"/>
    </source>
</evidence>
<dbReference type="Pfam" id="PF03446">
    <property type="entry name" value="NAD_binding_2"/>
    <property type="match status" value="1"/>
</dbReference>
<feature type="domain" description="6-phosphogluconate dehydrogenase NADP-binding" evidence="1">
    <location>
        <begin position="12"/>
        <end position="127"/>
    </location>
</feature>
<dbReference type="AlphaFoldDB" id="A0A928UVP2"/>
<protein>
    <recommendedName>
        <fullName evidence="1">6-phosphogluconate dehydrogenase NADP-binding domain-containing protein</fullName>
    </recommendedName>
</protein>
<dbReference type="EMBL" id="PRDK01000003">
    <property type="protein sequence ID" value="MBE8712773.1"/>
    <property type="molecule type" value="Genomic_DNA"/>
</dbReference>
<dbReference type="InterPro" id="IPR036291">
    <property type="entry name" value="NAD(P)-bd_dom_sf"/>
</dbReference>
<dbReference type="InterPro" id="IPR013328">
    <property type="entry name" value="6PGD_dom2"/>
</dbReference>
<dbReference type="Proteomes" id="UP000616201">
    <property type="component" value="Unassembled WGS sequence"/>
</dbReference>
<evidence type="ECO:0000313" key="2">
    <source>
        <dbReference type="EMBL" id="MBE8712773.1"/>
    </source>
</evidence>
<evidence type="ECO:0000313" key="3">
    <source>
        <dbReference type="Proteomes" id="UP000616201"/>
    </source>
</evidence>
<name>A0A928UVP2_9SPHI</name>
<keyword evidence="3" id="KW-1185">Reference proteome</keyword>
<gene>
    <name evidence="2" type="ORF">C4F49_03665</name>
</gene>
<dbReference type="Gene3D" id="1.10.1040.10">
    <property type="entry name" value="N-(1-d-carboxylethyl)-l-norvaline Dehydrogenase, domain 2"/>
    <property type="match status" value="1"/>
</dbReference>
<dbReference type="InterPro" id="IPR008927">
    <property type="entry name" value="6-PGluconate_DH-like_C_sf"/>
</dbReference>
<dbReference type="InterPro" id="IPR006115">
    <property type="entry name" value="6PGDH_NADP-bd"/>
</dbReference>
<comment type="caution">
    <text evidence="2">The sequence shown here is derived from an EMBL/GenBank/DDBJ whole genome shotgun (WGS) entry which is preliminary data.</text>
</comment>
<proteinExistence type="predicted"/>
<dbReference type="SUPFAM" id="SSF51735">
    <property type="entry name" value="NAD(P)-binding Rossmann-fold domains"/>
    <property type="match status" value="1"/>
</dbReference>
<reference evidence="2" key="1">
    <citation type="submission" date="2018-02" db="EMBL/GenBank/DDBJ databases">
        <authorList>
            <person name="Vasarhelyi B.M."/>
            <person name="Deshmukh S."/>
            <person name="Balint B."/>
            <person name="Kukolya J."/>
        </authorList>
    </citation>
    <scope>NUCLEOTIDE SEQUENCE</scope>
    <source>
        <strain evidence="2">KB22</strain>
    </source>
</reference>
<dbReference type="Gene3D" id="3.40.50.720">
    <property type="entry name" value="NAD(P)-binding Rossmann-like Domain"/>
    <property type="match status" value="1"/>
</dbReference>
<dbReference type="RefSeq" id="WP_196935942.1">
    <property type="nucleotide sequence ID" value="NZ_MU158698.1"/>
</dbReference>
<accession>A0A928UVP2</accession>
<sequence>MNTIAIFYTDAIGENLARILIKNKYQVVTDPNLIAGQSASSFEGFGVLPMDINQIAKKADLVISMVSSDVIFDVVMQYLEASLKTKRPAQFVDMSCRSVEQARKLIALFEKSNVFFTNASLLRNAENLSDDVCIYFCGEHRHVFKKTIHDAFKFVYLGTEPLLATAFELCYSGFTKSLMASLFETAFVSNYYGITERLFSEFKSTMPGAFSDLEKSAINYQRDMKGKCQELQYYNSMLSSENIEHSIASATERIFNRIVDNRLFRKIESADATLVSLIKRLK</sequence>
<dbReference type="GO" id="GO:0050661">
    <property type="term" value="F:NADP binding"/>
    <property type="evidence" value="ECO:0007669"/>
    <property type="project" value="InterPro"/>
</dbReference>
<dbReference type="SUPFAM" id="SSF48179">
    <property type="entry name" value="6-phosphogluconate dehydrogenase C-terminal domain-like"/>
    <property type="match status" value="1"/>
</dbReference>
<organism evidence="2 3">
    <name type="scientific">Sphingobacterium hungaricum</name>
    <dbReference type="NCBI Taxonomy" id="2082723"/>
    <lineage>
        <taxon>Bacteria</taxon>
        <taxon>Pseudomonadati</taxon>
        <taxon>Bacteroidota</taxon>
        <taxon>Sphingobacteriia</taxon>
        <taxon>Sphingobacteriales</taxon>
        <taxon>Sphingobacteriaceae</taxon>
        <taxon>Sphingobacterium</taxon>
    </lineage>
</organism>